<gene>
    <name evidence="7" type="ORF">GCM10009786_01430</name>
</gene>
<comment type="similarity">
    <text evidence="1">Belongs to the HipA Ser/Thr kinase family.</text>
</comment>
<evidence type="ECO:0000313" key="7">
    <source>
        <dbReference type="EMBL" id="GAA2185367.1"/>
    </source>
</evidence>
<keyword evidence="2" id="KW-0808">Transferase</keyword>
<feature type="domain" description="HipA-like C-terminal" evidence="5">
    <location>
        <begin position="177"/>
        <end position="390"/>
    </location>
</feature>
<evidence type="ECO:0000256" key="2">
    <source>
        <dbReference type="ARBA" id="ARBA00022679"/>
    </source>
</evidence>
<dbReference type="Pfam" id="PF13657">
    <property type="entry name" value="Couple_hipA"/>
    <property type="match status" value="1"/>
</dbReference>
<feature type="region of interest" description="Disordered" evidence="4">
    <location>
        <begin position="435"/>
        <end position="479"/>
    </location>
</feature>
<evidence type="ECO:0000259" key="5">
    <source>
        <dbReference type="Pfam" id="PF07804"/>
    </source>
</evidence>
<dbReference type="Proteomes" id="UP001501084">
    <property type="component" value="Unassembled WGS sequence"/>
</dbReference>
<name>A0ABP5MSR6_9MICO</name>
<dbReference type="Pfam" id="PF07804">
    <property type="entry name" value="HipA_C"/>
    <property type="match status" value="1"/>
</dbReference>
<evidence type="ECO:0000313" key="8">
    <source>
        <dbReference type="Proteomes" id="UP001501084"/>
    </source>
</evidence>
<dbReference type="InterPro" id="IPR012893">
    <property type="entry name" value="HipA-like_C"/>
</dbReference>
<dbReference type="RefSeq" id="WP_211648896.1">
    <property type="nucleotide sequence ID" value="NZ_BAAAOP010000001.1"/>
</dbReference>
<organism evidence="7 8">
    <name type="scientific">Leucobacter alluvii</name>
    <dbReference type="NCBI Taxonomy" id="340321"/>
    <lineage>
        <taxon>Bacteria</taxon>
        <taxon>Bacillati</taxon>
        <taxon>Actinomycetota</taxon>
        <taxon>Actinomycetes</taxon>
        <taxon>Micrococcales</taxon>
        <taxon>Microbacteriaceae</taxon>
        <taxon>Leucobacter</taxon>
    </lineage>
</organism>
<feature type="domain" description="HipA N-terminal subdomain 1" evidence="6">
    <location>
        <begin position="36"/>
        <end position="94"/>
    </location>
</feature>
<dbReference type="PANTHER" id="PTHR37419">
    <property type="entry name" value="SERINE/THREONINE-PROTEIN KINASE TOXIN HIPA"/>
    <property type="match status" value="1"/>
</dbReference>
<dbReference type="InterPro" id="IPR052028">
    <property type="entry name" value="HipA_Ser/Thr_kinase"/>
</dbReference>
<protein>
    <submittedName>
        <fullName evidence="7">HipA domain-containing protein</fullName>
    </submittedName>
</protein>
<reference evidence="8" key="1">
    <citation type="journal article" date="2019" name="Int. J. Syst. Evol. Microbiol.">
        <title>The Global Catalogue of Microorganisms (GCM) 10K type strain sequencing project: providing services to taxonomists for standard genome sequencing and annotation.</title>
        <authorList>
            <consortium name="The Broad Institute Genomics Platform"/>
            <consortium name="The Broad Institute Genome Sequencing Center for Infectious Disease"/>
            <person name="Wu L."/>
            <person name="Ma J."/>
        </authorList>
    </citation>
    <scope>NUCLEOTIDE SEQUENCE [LARGE SCALE GENOMIC DNA]</scope>
    <source>
        <strain evidence="8">JCM 14919</strain>
    </source>
</reference>
<sequence>MNLHDTLDVYVEINGESVRAGTLGASFNGIRALGGSWFEYDAGYDQAPGAYPLDPSLPLGRSRSYSGEDQQLFGAFQDLTPDDWGERVINANLQRLRSTGVDAPRSIGKFDYLTIASDEARLGAIRFQPSGGGQWLGPASVPNLSQKKLDAYSSAASRLEAHEATAEDIELLNAPGSSAGGARPKVTVRLGGNLKLLKLPSDRDSGRDGEAWEYLAITLAKNANISVQSAERLRVSGGKTSLALDRFDRTPDGSRLGFMSARTAMEIGDQEHGTITYLDLADATDSLTAGDRKQLRDLFKRVALTLLINNVDDHWKNHAFIRQGEGWALSPAYDINPSPTRGVVLSRPVSSSDDPSDRDIRNLVSTADAYSLSGEEAAQSLGEVLTAVREWATIARDIGISAGEIEVMKVAFSEDQQAHVERAIRNLGGRSIIDLGTDSPGDFQRSKESEGSSGATWVSPHVRNGKPVAGFWRHTPRRE</sequence>
<proteinExistence type="inferred from homology"/>
<evidence type="ECO:0000256" key="1">
    <source>
        <dbReference type="ARBA" id="ARBA00010164"/>
    </source>
</evidence>
<dbReference type="PANTHER" id="PTHR37419:SF8">
    <property type="entry name" value="TOXIN YJJJ"/>
    <property type="match status" value="1"/>
</dbReference>
<dbReference type="InterPro" id="IPR017508">
    <property type="entry name" value="HipA_N1"/>
</dbReference>
<comment type="caution">
    <text evidence="7">The sequence shown here is derived from an EMBL/GenBank/DDBJ whole genome shotgun (WGS) entry which is preliminary data.</text>
</comment>
<keyword evidence="3" id="KW-0418">Kinase</keyword>
<evidence type="ECO:0000256" key="4">
    <source>
        <dbReference type="SAM" id="MobiDB-lite"/>
    </source>
</evidence>
<evidence type="ECO:0000256" key="3">
    <source>
        <dbReference type="ARBA" id="ARBA00022777"/>
    </source>
</evidence>
<accession>A0ABP5MSR6</accession>
<evidence type="ECO:0000259" key="6">
    <source>
        <dbReference type="Pfam" id="PF13657"/>
    </source>
</evidence>
<dbReference type="EMBL" id="BAAAOP010000001">
    <property type="protein sequence ID" value="GAA2185367.1"/>
    <property type="molecule type" value="Genomic_DNA"/>
</dbReference>
<keyword evidence="8" id="KW-1185">Reference proteome</keyword>